<dbReference type="InParanoid" id="A0A482WUG7"/>
<feature type="compositionally biased region" description="Basic and acidic residues" evidence="1">
    <location>
        <begin position="166"/>
        <end position="203"/>
    </location>
</feature>
<dbReference type="Proteomes" id="UP000291343">
    <property type="component" value="Unassembled WGS sequence"/>
</dbReference>
<feature type="region of interest" description="Disordered" evidence="1">
    <location>
        <begin position="139"/>
        <end position="221"/>
    </location>
</feature>
<feature type="compositionally biased region" description="Polar residues" evidence="1">
    <location>
        <begin position="8"/>
        <end position="18"/>
    </location>
</feature>
<reference evidence="2 3" key="1">
    <citation type="journal article" date="2017" name="Gigascience">
        <title>Genome sequence of the small brown planthopper, Laodelphax striatellus.</title>
        <authorList>
            <person name="Zhu J."/>
            <person name="Jiang F."/>
            <person name="Wang X."/>
            <person name="Yang P."/>
            <person name="Bao Y."/>
            <person name="Zhao W."/>
            <person name="Wang W."/>
            <person name="Lu H."/>
            <person name="Wang Q."/>
            <person name="Cui N."/>
            <person name="Li J."/>
            <person name="Chen X."/>
            <person name="Luo L."/>
            <person name="Yu J."/>
            <person name="Kang L."/>
            <person name="Cui F."/>
        </authorList>
    </citation>
    <scope>NUCLEOTIDE SEQUENCE [LARGE SCALE GENOMIC DNA]</scope>
    <source>
        <strain evidence="2">Lst14</strain>
    </source>
</reference>
<organism evidence="2 3">
    <name type="scientific">Laodelphax striatellus</name>
    <name type="common">Small brown planthopper</name>
    <name type="synonym">Delphax striatella</name>
    <dbReference type="NCBI Taxonomy" id="195883"/>
    <lineage>
        <taxon>Eukaryota</taxon>
        <taxon>Metazoa</taxon>
        <taxon>Ecdysozoa</taxon>
        <taxon>Arthropoda</taxon>
        <taxon>Hexapoda</taxon>
        <taxon>Insecta</taxon>
        <taxon>Pterygota</taxon>
        <taxon>Neoptera</taxon>
        <taxon>Paraneoptera</taxon>
        <taxon>Hemiptera</taxon>
        <taxon>Auchenorrhyncha</taxon>
        <taxon>Fulgoroidea</taxon>
        <taxon>Delphacidae</taxon>
        <taxon>Criomorphinae</taxon>
        <taxon>Laodelphax</taxon>
    </lineage>
</organism>
<evidence type="ECO:0000313" key="3">
    <source>
        <dbReference type="Proteomes" id="UP000291343"/>
    </source>
</evidence>
<dbReference type="EMBL" id="QKKF02024792">
    <property type="protein sequence ID" value="RZF37249.1"/>
    <property type="molecule type" value="Genomic_DNA"/>
</dbReference>
<keyword evidence="3" id="KW-1185">Reference proteome</keyword>
<feature type="compositionally biased region" description="Basic and acidic residues" evidence="1">
    <location>
        <begin position="211"/>
        <end position="221"/>
    </location>
</feature>
<sequence>MHRFVLGHNNSTETTAEVLSSGDEADAGRPGGGGAATLPPQASTAWWSEGGKGEGCRPSKDTDAEDREKDRDTEYSDSEYRISRYDDDADSHSDKESDTRACAPLSGLLESGTGLAGRESGYRRVRRRLLRPLLRRQLETQASRQRRSADSSQVDMLERSAQGYDHSPEYRSDDEFEHRDRHDYRDHRRDRDRDRDRGDTDRDRRRRSPRPYRDDYYYREDVDYRDDPRRRRGDRRMHYDYRGEDYYSRENRLVLF</sequence>
<protein>
    <submittedName>
        <fullName evidence="2">Uncharacterized protein</fullName>
    </submittedName>
</protein>
<evidence type="ECO:0000256" key="1">
    <source>
        <dbReference type="SAM" id="MobiDB-lite"/>
    </source>
</evidence>
<name>A0A482WUG7_LAOST</name>
<dbReference type="AlphaFoldDB" id="A0A482WUG7"/>
<gene>
    <name evidence="2" type="ORF">LSTR_LSTR016027</name>
</gene>
<feature type="region of interest" description="Disordered" evidence="1">
    <location>
        <begin position="1"/>
        <end position="122"/>
    </location>
</feature>
<evidence type="ECO:0000313" key="2">
    <source>
        <dbReference type="EMBL" id="RZF37249.1"/>
    </source>
</evidence>
<proteinExistence type="predicted"/>
<comment type="caution">
    <text evidence="2">The sequence shown here is derived from an EMBL/GenBank/DDBJ whole genome shotgun (WGS) entry which is preliminary data.</text>
</comment>
<accession>A0A482WUG7</accession>
<feature type="compositionally biased region" description="Basic and acidic residues" evidence="1">
    <location>
        <begin position="51"/>
        <end position="99"/>
    </location>
</feature>